<name>A0ABT5BWB4_9BACT</name>
<dbReference type="Proteomes" id="UP001217485">
    <property type="component" value="Unassembled WGS sequence"/>
</dbReference>
<evidence type="ECO:0000256" key="2">
    <source>
        <dbReference type="ARBA" id="ARBA00022454"/>
    </source>
</evidence>
<reference evidence="3 4" key="1">
    <citation type="submission" date="2023-01" db="EMBL/GenBank/DDBJ databases">
        <title>Minimal conservation of predation-associated metabolite biosynthetic gene clusters underscores biosynthetic potential of Myxococcota including descriptions for ten novel species: Archangium lansinium sp. nov., Myxococcus landrumus sp. nov., Nannocystis bai.</title>
        <authorList>
            <person name="Ahearne A."/>
            <person name="Stevens C."/>
            <person name="Dowd S."/>
        </authorList>
    </citation>
    <scope>NUCLEOTIDE SEQUENCE [LARGE SCALE GENOMIC DNA]</scope>
    <source>
        <strain evidence="3 4">WIWO2</strain>
    </source>
</reference>
<dbReference type="EMBL" id="JAQNDK010000001">
    <property type="protein sequence ID" value="MDC0678372.1"/>
    <property type="molecule type" value="Genomic_DNA"/>
</dbReference>
<dbReference type="InterPro" id="IPR019361">
    <property type="entry name" value="HPF1"/>
</dbReference>
<dbReference type="Pfam" id="PF10228">
    <property type="entry name" value="HPF1"/>
    <property type="match status" value="1"/>
</dbReference>
<comment type="subcellular location">
    <subcellularLocation>
        <location evidence="1">Chromosome</location>
    </subcellularLocation>
</comment>
<protein>
    <submittedName>
        <fullName evidence="3">DUF2228 domain-containing protein</fullName>
    </submittedName>
</protein>
<evidence type="ECO:0000313" key="3">
    <source>
        <dbReference type="EMBL" id="MDC0678372.1"/>
    </source>
</evidence>
<organism evidence="3 4">
    <name type="scientific">Sorangium atrum</name>
    <dbReference type="NCBI Taxonomy" id="2995308"/>
    <lineage>
        <taxon>Bacteria</taxon>
        <taxon>Pseudomonadati</taxon>
        <taxon>Myxococcota</taxon>
        <taxon>Polyangia</taxon>
        <taxon>Polyangiales</taxon>
        <taxon>Polyangiaceae</taxon>
        <taxon>Sorangium</taxon>
    </lineage>
</organism>
<comment type="caution">
    <text evidence="3">The sequence shown here is derived from an EMBL/GenBank/DDBJ whole genome shotgun (WGS) entry which is preliminary data.</text>
</comment>
<dbReference type="RefSeq" id="WP_272095179.1">
    <property type="nucleotide sequence ID" value="NZ_JAQNDK010000001.1"/>
</dbReference>
<dbReference type="PANTHER" id="PTHR13386">
    <property type="entry name" value="HISTONE PARYLATION FACTOR 1"/>
    <property type="match status" value="1"/>
</dbReference>
<gene>
    <name evidence="3" type="ORF">POL72_11570</name>
</gene>
<proteinExistence type="predicted"/>
<keyword evidence="2" id="KW-0158">Chromosome</keyword>
<evidence type="ECO:0000313" key="4">
    <source>
        <dbReference type="Proteomes" id="UP001217485"/>
    </source>
</evidence>
<evidence type="ECO:0000256" key="1">
    <source>
        <dbReference type="ARBA" id="ARBA00004286"/>
    </source>
</evidence>
<keyword evidence="4" id="KW-1185">Reference proteome</keyword>
<dbReference type="PANTHER" id="PTHR13386:SF1">
    <property type="entry name" value="HISTONE PARYLATION FACTOR 1"/>
    <property type="match status" value="1"/>
</dbReference>
<accession>A0ABT5BWB4</accession>
<sequence length="440" mass="48730">MSNPEIEAALALALERWEKMFPVEDERAKLASWDPPHFVPGLGLVAAFSLFEARTNRGPSGELIVVPLARMGEPAAALDELAATLEGLRSRGVASQLDAPLEATVGLAPARYTEGMFATDELGARRRAEALASMNARFEAVATRMKEVYGLRLPRYLATFAAFWRSLDDMERQGMSHLGRSPGGIMIWFEDGGLERKTRGRLDPRLECRFRADPPELVTVMWGDSDGLHHGLWYDDPADPPTCIAHNYARDSAETWRDSEPTPLAVLAARARELISSPDEEEPAPLQVYAALAAIEWFEEADRKALAEDPPAERWLEADRIPTLGTFGPALPPGAGSIRVGSPDERVKAWKTQPPRVQKWIESAKRDCAEGRPAAALTFGLDLHWLDKEEYRDAALELLVMAYEKLGRRAHAETVKVHYAHRDLRSVGVFLRPGEEDGAP</sequence>